<keyword evidence="4 12" id="KW-0347">Helicase</keyword>
<dbReference type="Gene3D" id="3.40.50.300">
    <property type="entry name" value="P-loop containing nucleotide triphosphate hydrolases"/>
    <property type="match status" value="3"/>
</dbReference>
<evidence type="ECO:0000256" key="10">
    <source>
        <dbReference type="ARBA" id="ARBA00034923"/>
    </source>
</evidence>
<sequence length="937" mass="104548">MSRLLENMNPQQQEGIRSVDGPVLLLAGAGSGKTRVITHRIAYLIQERGVPADAILAVTFTNKAAKEMAERVDKILGHGSLTKPMLATFHSFCVRVLRRDIEALRVGAVGLTKTFAIYDETDQQAVVKQALKRLAIDDKSLKPRVALGRISWAKNHMIDPQEYFLASTNPMEEKIAHIFEIYKKELFKANALDFDDLLLETVRLLKSSGETRERYNRRYKYLLIDEYQDTNRPQYELMKLLAGPDANVCVVGDEDQSIYSWRGADIKNILEFEKDFPETKTIRLEQNYRSTQVILEGAGAVVAQNTQRKGKNLFTTREGGSLIGYYEAPDGENEALFIADRVQRYLREAGGQVDLPRCAVLYRTNSQSRLVEEALRRYQIQYHMVGGFSFYDRAEVKDILSYMKLVQNVHDSVALARVVNSPPRGIGKTTMETLERMALSSGMSTWDAIGHTIEDKLLPARALQSLSGFRRLIEDARAMLGPDFAEKLASDLAPANDASLLSETVEDAEADVSFGFGEENSGFEPEDTRANSFDTSFNFGFDFGPSEEISTIAAENSSDSNAAHGIDSASFNPFAPVVLKRSASTTVERAAEIKMADEKPAFRKPGDAATLPELIKFLNDRSGYIRALEEEATPESFSRIENLKELANAAQDAQERGETLHEFLDHAALVSDADSYSEEARVTLMTLHAAKGLEFPLVFLTGMEEGLFPHSRTLTDPTGLEEERRLCYVGMTRAMDTLIMTRARYRRRYGSDMPEASIASRFLEEIPSKLVEDLGSPPARPQFSGSDYGSAYGGAYATPYPKANKFGRPNGEENERHYSYEDEDQSGERARTQASGLPGVNNRARYSDRTAAPGQSMDNIASFFAARGKKISRPKLEVQEQTGKTGLKQGSRVRHPKYGEGIVFRREGDGDDAKITVQFQQHGVKKLVEKFAQLERL</sequence>
<feature type="region of interest" description="Disordered" evidence="13">
    <location>
        <begin position="800"/>
        <end position="854"/>
    </location>
</feature>
<evidence type="ECO:0000256" key="12">
    <source>
        <dbReference type="PROSITE-ProRule" id="PRU00560"/>
    </source>
</evidence>
<feature type="domain" description="UvrD-like helicase ATP-binding" evidence="14">
    <location>
        <begin position="6"/>
        <end position="291"/>
    </location>
</feature>
<evidence type="ECO:0000256" key="9">
    <source>
        <dbReference type="ARBA" id="ARBA00034808"/>
    </source>
</evidence>
<dbReference type="PANTHER" id="PTHR11070">
    <property type="entry name" value="UVRD / RECB / PCRA DNA HELICASE FAMILY MEMBER"/>
    <property type="match status" value="1"/>
</dbReference>
<dbReference type="CDD" id="cd18807">
    <property type="entry name" value="SF1_C_UvrD"/>
    <property type="match status" value="1"/>
</dbReference>
<feature type="domain" description="UvrD-like helicase C-terminal" evidence="15">
    <location>
        <begin position="292"/>
        <end position="692"/>
    </location>
</feature>
<dbReference type="PROSITE" id="PS51217">
    <property type="entry name" value="UVRD_HELICASE_CTER"/>
    <property type="match status" value="1"/>
</dbReference>
<dbReference type="CDD" id="cd17932">
    <property type="entry name" value="DEXQc_UvrD"/>
    <property type="match status" value="1"/>
</dbReference>
<evidence type="ECO:0000259" key="15">
    <source>
        <dbReference type="PROSITE" id="PS51217"/>
    </source>
</evidence>
<dbReference type="AlphaFoldDB" id="A0A9X0QED6"/>
<dbReference type="Gene3D" id="1.10.486.10">
    <property type="entry name" value="PCRA, domain 4"/>
    <property type="match status" value="2"/>
</dbReference>
<keyword evidence="17" id="KW-1185">Reference proteome</keyword>
<dbReference type="GO" id="GO:0033202">
    <property type="term" value="C:DNA helicase complex"/>
    <property type="evidence" value="ECO:0007669"/>
    <property type="project" value="TreeGrafter"/>
</dbReference>
<dbReference type="Pfam" id="PF13361">
    <property type="entry name" value="UvrD_C"/>
    <property type="match status" value="1"/>
</dbReference>
<keyword evidence="6" id="KW-0238">DNA-binding</keyword>
<dbReference type="GO" id="GO:0005829">
    <property type="term" value="C:cytosol"/>
    <property type="evidence" value="ECO:0007669"/>
    <property type="project" value="TreeGrafter"/>
</dbReference>
<comment type="catalytic activity">
    <reaction evidence="8">
        <text>Couples ATP hydrolysis with the unwinding of duplex DNA by translocating in the 3'-5' direction.</text>
        <dbReference type="EC" id="5.6.2.4"/>
    </reaction>
</comment>
<evidence type="ECO:0000256" key="2">
    <source>
        <dbReference type="ARBA" id="ARBA00022741"/>
    </source>
</evidence>
<name>A0A9X0QED6_9BACT</name>
<evidence type="ECO:0000256" key="11">
    <source>
        <dbReference type="ARBA" id="ARBA00048988"/>
    </source>
</evidence>
<organism evidence="16 17">
    <name type="scientific">Tunturiibacter gelidiferens</name>
    <dbReference type="NCBI Taxonomy" id="3069689"/>
    <lineage>
        <taxon>Bacteria</taxon>
        <taxon>Pseudomonadati</taxon>
        <taxon>Acidobacteriota</taxon>
        <taxon>Terriglobia</taxon>
        <taxon>Terriglobales</taxon>
        <taxon>Acidobacteriaceae</taxon>
        <taxon>Tunturiibacter</taxon>
    </lineage>
</organism>
<dbReference type="InterPro" id="IPR000212">
    <property type="entry name" value="DNA_helicase_UvrD/REP"/>
</dbReference>
<feature type="binding site" evidence="12">
    <location>
        <begin position="27"/>
        <end position="34"/>
    </location>
    <ligand>
        <name>ATP</name>
        <dbReference type="ChEBI" id="CHEBI:30616"/>
    </ligand>
</feature>
<keyword evidence="7" id="KW-0413">Isomerase</keyword>
<dbReference type="InterPro" id="IPR027417">
    <property type="entry name" value="P-loop_NTPase"/>
</dbReference>
<dbReference type="InterPro" id="IPR014017">
    <property type="entry name" value="DNA_helicase_UvrD-like_C"/>
</dbReference>
<feature type="compositionally biased region" description="Basic and acidic residues" evidence="13">
    <location>
        <begin position="810"/>
        <end position="831"/>
    </location>
</feature>
<keyword evidence="2 12" id="KW-0547">Nucleotide-binding</keyword>
<dbReference type="PANTHER" id="PTHR11070:SF2">
    <property type="entry name" value="ATP-DEPENDENT DNA HELICASE SRS2"/>
    <property type="match status" value="1"/>
</dbReference>
<comment type="similarity">
    <text evidence="1">Belongs to the helicase family. UvrD subfamily.</text>
</comment>
<dbReference type="EMBL" id="JACHEB010000005">
    <property type="protein sequence ID" value="MBB5328862.1"/>
    <property type="molecule type" value="Genomic_DNA"/>
</dbReference>
<dbReference type="PROSITE" id="PS51198">
    <property type="entry name" value="UVRD_HELICASE_ATP_BIND"/>
    <property type="match status" value="1"/>
</dbReference>
<dbReference type="Proteomes" id="UP000535182">
    <property type="component" value="Unassembled WGS sequence"/>
</dbReference>
<dbReference type="Gene3D" id="1.10.10.160">
    <property type="match status" value="1"/>
</dbReference>
<evidence type="ECO:0000313" key="17">
    <source>
        <dbReference type="Proteomes" id="UP000535182"/>
    </source>
</evidence>
<evidence type="ECO:0000256" key="6">
    <source>
        <dbReference type="ARBA" id="ARBA00023125"/>
    </source>
</evidence>
<dbReference type="SUPFAM" id="SSF52540">
    <property type="entry name" value="P-loop containing nucleoside triphosphate hydrolases"/>
    <property type="match status" value="1"/>
</dbReference>
<keyword evidence="5 12" id="KW-0067">ATP-binding</keyword>
<proteinExistence type="inferred from homology"/>
<dbReference type="Pfam" id="PF00580">
    <property type="entry name" value="UvrD-helicase"/>
    <property type="match status" value="1"/>
</dbReference>
<evidence type="ECO:0000259" key="14">
    <source>
        <dbReference type="PROSITE" id="PS51198"/>
    </source>
</evidence>
<evidence type="ECO:0000256" key="13">
    <source>
        <dbReference type="SAM" id="MobiDB-lite"/>
    </source>
</evidence>
<gene>
    <name evidence="16" type="ORF">HDF14_002478</name>
</gene>
<evidence type="ECO:0000256" key="7">
    <source>
        <dbReference type="ARBA" id="ARBA00023235"/>
    </source>
</evidence>
<evidence type="ECO:0000256" key="3">
    <source>
        <dbReference type="ARBA" id="ARBA00022801"/>
    </source>
</evidence>
<comment type="catalytic activity">
    <reaction evidence="11">
        <text>ATP + H2O = ADP + phosphate + H(+)</text>
        <dbReference type="Rhea" id="RHEA:13065"/>
        <dbReference type="ChEBI" id="CHEBI:15377"/>
        <dbReference type="ChEBI" id="CHEBI:15378"/>
        <dbReference type="ChEBI" id="CHEBI:30616"/>
        <dbReference type="ChEBI" id="CHEBI:43474"/>
        <dbReference type="ChEBI" id="CHEBI:456216"/>
        <dbReference type="EC" id="5.6.2.4"/>
    </reaction>
</comment>
<keyword evidence="3 12" id="KW-0378">Hydrolase</keyword>
<reference evidence="16 17" key="1">
    <citation type="submission" date="2020-08" db="EMBL/GenBank/DDBJ databases">
        <title>Genomic Encyclopedia of Type Strains, Phase IV (KMG-V): Genome sequencing to study the core and pangenomes of soil and plant-associated prokaryotes.</title>
        <authorList>
            <person name="Whitman W."/>
        </authorList>
    </citation>
    <scope>NUCLEOTIDE SEQUENCE [LARGE SCALE GENOMIC DNA]</scope>
    <source>
        <strain evidence="16 17">X5P2</strain>
    </source>
</reference>
<dbReference type="InterPro" id="IPR014016">
    <property type="entry name" value="UvrD-like_ATP-bd"/>
</dbReference>
<evidence type="ECO:0000256" key="1">
    <source>
        <dbReference type="ARBA" id="ARBA00009922"/>
    </source>
</evidence>
<dbReference type="EC" id="5.6.2.4" evidence="9"/>
<evidence type="ECO:0000256" key="4">
    <source>
        <dbReference type="ARBA" id="ARBA00022806"/>
    </source>
</evidence>
<dbReference type="GO" id="GO:0005524">
    <property type="term" value="F:ATP binding"/>
    <property type="evidence" value="ECO:0007669"/>
    <property type="project" value="UniProtKB-UniRule"/>
</dbReference>
<dbReference type="GO" id="GO:0000725">
    <property type="term" value="P:recombinational repair"/>
    <property type="evidence" value="ECO:0007669"/>
    <property type="project" value="TreeGrafter"/>
</dbReference>
<dbReference type="GO" id="GO:0016787">
    <property type="term" value="F:hydrolase activity"/>
    <property type="evidence" value="ECO:0007669"/>
    <property type="project" value="UniProtKB-UniRule"/>
</dbReference>
<dbReference type="GO" id="GO:0043138">
    <property type="term" value="F:3'-5' DNA helicase activity"/>
    <property type="evidence" value="ECO:0007669"/>
    <property type="project" value="UniProtKB-EC"/>
</dbReference>
<evidence type="ECO:0000256" key="5">
    <source>
        <dbReference type="ARBA" id="ARBA00022840"/>
    </source>
</evidence>
<comment type="caution">
    <text evidence="16">The sequence shown here is derived from an EMBL/GenBank/DDBJ whole genome shotgun (WGS) entry which is preliminary data.</text>
</comment>
<evidence type="ECO:0000313" key="16">
    <source>
        <dbReference type="EMBL" id="MBB5328862.1"/>
    </source>
</evidence>
<dbReference type="InterPro" id="IPR013986">
    <property type="entry name" value="DExx_box_DNA_helicase_dom_sf"/>
</dbReference>
<protein>
    <recommendedName>
        <fullName evidence="9">DNA 3'-5' helicase</fullName>
        <ecNumber evidence="9">5.6.2.4</ecNumber>
    </recommendedName>
    <alternativeName>
        <fullName evidence="10">DNA 3'-5' helicase II</fullName>
    </alternativeName>
</protein>
<dbReference type="Pfam" id="PF21196">
    <property type="entry name" value="PcrA_UvrD_tudor"/>
    <property type="match status" value="1"/>
</dbReference>
<evidence type="ECO:0000256" key="8">
    <source>
        <dbReference type="ARBA" id="ARBA00034617"/>
    </source>
</evidence>
<accession>A0A9X0QED6</accession>
<dbReference type="GO" id="GO:0003677">
    <property type="term" value="F:DNA binding"/>
    <property type="evidence" value="ECO:0007669"/>
    <property type="project" value="UniProtKB-KW"/>
</dbReference>